<dbReference type="GO" id="GO:0005829">
    <property type="term" value="C:cytosol"/>
    <property type="evidence" value="ECO:0007669"/>
    <property type="project" value="TreeGrafter"/>
</dbReference>
<protein>
    <submittedName>
        <fullName evidence="2">tRNA (Adenosine(37)-N6)-threonylcarbamoyltransferase complex dimerization subunit type 1 TsaB</fullName>
    </submittedName>
</protein>
<gene>
    <name evidence="2" type="primary">tsaB</name>
    <name evidence="2" type="ORF">IAD26_07800</name>
</gene>
<sequence>MKILTFDTSLDKTYVTLSDNEKILSDIIVENHNEKYHSAFLIPTIVSILKDNNLTMKDIDVIGTNIGPGSFTGIRACVTVARVIAQQLECPLVGVSSLEILSHINKENKKTITILDARKKQYYTAVYENGVQLQAPALTNEADVLKTDFSGCVVISDSSTHNFLKENSIESLVYTDINDDLGIYLNKIVFKKISKADKEEYLWGKLKPLYLQAPPVTISPKAKIS</sequence>
<dbReference type="InterPro" id="IPR043129">
    <property type="entry name" value="ATPase_NBD"/>
</dbReference>
<dbReference type="Gene3D" id="3.30.420.40">
    <property type="match status" value="1"/>
</dbReference>
<dbReference type="Pfam" id="PF00814">
    <property type="entry name" value="TsaD"/>
    <property type="match status" value="1"/>
</dbReference>
<comment type="caution">
    <text evidence="2">The sequence shown here is derived from an EMBL/GenBank/DDBJ whole genome shotgun (WGS) entry which is preliminary data.</text>
</comment>
<dbReference type="CDD" id="cd24032">
    <property type="entry name" value="ASKHA_NBD_TsaB"/>
    <property type="match status" value="1"/>
</dbReference>
<dbReference type="AlphaFoldDB" id="A0A9D1N1B2"/>
<dbReference type="NCBIfam" id="TIGR03725">
    <property type="entry name" value="T6A_YeaZ"/>
    <property type="match status" value="1"/>
</dbReference>
<dbReference type="Gene3D" id="3.30.420.200">
    <property type="match status" value="1"/>
</dbReference>
<name>A0A9D1N1B2_9CLOT</name>
<accession>A0A9D1N1B2</accession>
<dbReference type="InterPro" id="IPR000905">
    <property type="entry name" value="Gcp-like_dom"/>
</dbReference>
<evidence type="ECO:0000259" key="1">
    <source>
        <dbReference type="Pfam" id="PF00814"/>
    </source>
</evidence>
<reference evidence="2" key="2">
    <citation type="journal article" date="2021" name="PeerJ">
        <title>Extensive microbial diversity within the chicken gut microbiome revealed by metagenomics and culture.</title>
        <authorList>
            <person name="Gilroy R."/>
            <person name="Ravi A."/>
            <person name="Getino M."/>
            <person name="Pursley I."/>
            <person name="Horton D.L."/>
            <person name="Alikhan N.F."/>
            <person name="Baker D."/>
            <person name="Gharbi K."/>
            <person name="Hall N."/>
            <person name="Watson M."/>
            <person name="Adriaenssens E.M."/>
            <person name="Foster-Nyarko E."/>
            <person name="Jarju S."/>
            <person name="Secka A."/>
            <person name="Antonio M."/>
            <person name="Oren A."/>
            <person name="Chaudhuri R.R."/>
            <person name="La Ragione R."/>
            <person name="Hildebrand F."/>
            <person name="Pallen M.J."/>
        </authorList>
    </citation>
    <scope>NUCLEOTIDE SEQUENCE</scope>
    <source>
        <strain evidence="2">CHK154-7741</strain>
    </source>
</reference>
<reference evidence="2" key="1">
    <citation type="submission" date="2020-10" db="EMBL/GenBank/DDBJ databases">
        <authorList>
            <person name="Gilroy R."/>
        </authorList>
    </citation>
    <scope>NUCLEOTIDE SEQUENCE</scope>
    <source>
        <strain evidence="2">CHK154-7741</strain>
    </source>
</reference>
<evidence type="ECO:0000313" key="3">
    <source>
        <dbReference type="Proteomes" id="UP000886748"/>
    </source>
</evidence>
<feature type="domain" description="Gcp-like" evidence="1">
    <location>
        <begin position="33"/>
        <end position="156"/>
    </location>
</feature>
<dbReference type="EMBL" id="DVOD01000057">
    <property type="protein sequence ID" value="HIU93020.1"/>
    <property type="molecule type" value="Genomic_DNA"/>
</dbReference>
<evidence type="ECO:0000313" key="2">
    <source>
        <dbReference type="EMBL" id="HIU93020.1"/>
    </source>
</evidence>
<dbReference type="SUPFAM" id="SSF53067">
    <property type="entry name" value="Actin-like ATPase domain"/>
    <property type="match status" value="1"/>
</dbReference>
<dbReference type="PANTHER" id="PTHR11735:SF11">
    <property type="entry name" value="TRNA THREONYLCARBAMOYLADENOSINE BIOSYNTHESIS PROTEIN TSAB"/>
    <property type="match status" value="1"/>
</dbReference>
<dbReference type="GO" id="GO:0002949">
    <property type="term" value="P:tRNA threonylcarbamoyladenosine modification"/>
    <property type="evidence" value="ECO:0007669"/>
    <property type="project" value="InterPro"/>
</dbReference>
<dbReference type="InterPro" id="IPR022496">
    <property type="entry name" value="T6A_TsaB"/>
</dbReference>
<proteinExistence type="predicted"/>
<dbReference type="Proteomes" id="UP000886748">
    <property type="component" value="Unassembled WGS sequence"/>
</dbReference>
<dbReference type="PANTHER" id="PTHR11735">
    <property type="entry name" value="TRNA N6-ADENOSINE THREONYLCARBAMOYLTRANSFERASE"/>
    <property type="match status" value="1"/>
</dbReference>
<organism evidence="2 3">
    <name type="scientific">Candidatus Limenecus avicola</name>
    <dbReference type="NCBI Taxonomy" id="2840847"/>
    <lineage>
        <taxon>Bacteria</taxon>
        <taxon>Bacillati</taxon>
        <taxon>Bacillota</taxon>
        <taxon>Clostridia</taxon>
        <taxon>Eubacteriales</taxon>
        <taxon>Clostridiaceae</taxon>
        <taxon>Clostridiaceae incertae sedis</taxon>
        <taxon>Candidatus Limenecus</taxon>
    </lineage>
</organism>